<dbReference type="EMBL" id="KB310317">
    <property type="protein sequence ID" value="ELT91929.1"/>
    <property type="molecule type" value="Genomic_DNA"/>
</dbReference>
<reference evidence="3" key="3">
    <citation type="submission" date="2015-06" db="UniProtKB">
        <authorList>
            <consortium name="EnsemblMetazoa"/>
        </authorList>
    </citation>
    <scope>IDENTIFICATION</scope>
</reference>
<reference evidence="2 4" key="2">
    <citation type="journal article" date="2013" name="Nature">
        <title>Insights into bilaterian evolution from three spiralian genomes.</title>
        <authorList>
            <person name="Simakov O."/>
            <person name="Marletaz F."/>
            <person name="Cho S.J."/>
            <person name="Edsinger-Gonzales E."/>
            <person name="Havlak P."/>
            <person name="Hellsten U."/>
            <person name="Kuo D.H."/>
            <person name="Larsson T."/>
            <person name="Lv J."/>
            <person name="Arendt D."/>
            <person name="Savage R."/>
            <person name="Osoegawa K."/>
            <person name="de Jong P."/>
            <person name="Grimwood J."/>
            <person name="Chapman J.A."/>
            <person name="Shapiro H."/>
            <person name="Aerts A."/>
            <person name="Otillar R.P."/>
            <person name="Terry A.Y."/>
            <person name="Boore J.L."/>
            <person name="Grigoriev I.V."/>
            <person name="Lindberg D.R."/>
            <person name="Seaver E.C."/>
            <person name="Weisblat D.A."/>
            <person name="Putnam N.H."/>
            <person name="Rokhsar D.S."/>
        </authorList>
    </citation>
    <scope>NUCLEOTIDE SEQUENCE</scope>
    <source>
        <strain evidence="2 4">I ESC-2004</strain>
    </source>
</reference>
<evidence type="ECO:0000313" key="4">
    <source>
        <dbReference type="Proteomes" id="UP000014760"/>
    </source>
</evidence>
<protein>
    <recommendedName>
        <fullName evidence="1">DUF547 domain-containing protein</fullName>
    </recommendedName>
</protein>
<name>R7TDY3_CAPTE</name>
<dbReference type="OMA" id="YQAFWIN"/>
<reference evidence="4" key="1">
    <citation type="submission" date="2012-12" db="EMBL/GenBank/DDBJ databases">
        <authorList>
            <person name="Hellsten U."/>
            <person name="Grimwood J."/>
            <person name="Chapman J.A."/>
            <person name="Shapiro H."/>
            <person name="Aerts A."/>
            <person name="Otillar R.P."/>
            <person name="Terry A.Y."/>
            <person name="Boore J.L."/>
            <person name="Simakov O."/>
            <person name="Marletaz F."/>
            <person name="Cho S.-J."/>
            <person name="Edsinger-Gonzales E."/>
            <person name="Havlak P."/>
            <person name="Kuo D.-H."/>
            <person name="Larsson T."/>
            <person name="Lv J."/>
            <person name="Arendt D."/>
            <person name="Savage R."/>
            <person name="Osoegawa K."/>
            <person name="de Jong P."/>
            <person name="Lindberg D.R."/>
            <person name="Seaver E.C."/>
            <person name="Weisblat D.A."/>
            <person name="Putnam N.H."/>
            <person name="Grigoriev I.V."/>
            <person name="Rokhsar D.S."/>
        </authorList>
    </citation>
    <scope>NUCLEOTIDE SEQUENCE</scope>
    <source>
        <strain evidence="4">I ESC-2004</strain>
    </source>
</reference>
<dbReference type="STRING" id="283909.R7TDY3"/>
<feature type="domain" description="DUF547" evidence="1">
    <location>
        <begin position="19"/>
        <end position="117"/>
    </location>
</feature>
<evidence type="ECO:0000259" key="1">
    <source>
        <dbReference type="Pfam" id="PF04784"/>
    </source>
</evidence>
<dbReference type="EnsemblMetazoa" id="CapteT216457">
    <property type="protein sequence ID" value="CapteP216457"/>
    <property type="gene ID" value="CapteG216457"/>
</dbReference>
<dbReference type="OrthoDB" id="418495at2759"/>
<proteinExistence type="predicted"/>
<dbReference type="AlphaFoldDB" id="R7TDY3"/>
<keyword evidence="4" id="KW-1185">Reference proteome</keyword>
<evidence type="ECO:0000313" key="2">
    <source>
        <dbReference type="EMBL" id="ELT91929.1"/>
    </source>
</evidence>
<accession>R7TDY3</accession>
<dbReference type="InterPro" id="IPR006869">
    <property type="entry name" value="DUF547"/>
</dbReference>
<evidence type="ECO:0000313" key="3">
    <source>
        <dbReference type="EnsemblMetazoa" id="CapteP216457"/>
    </source>
</evidence>
<organism evidence="2">
    <name type="scientific">Capitella teleta</name>
    <name type="common">Polychaete worm</name>
    <dbReference type="NCBI Taxonomy" id="283909"/>
    <lineage>
        <taxon>Eukaryota</taxon>
        <taxon>Metazoa</taxon>
        <taxon>Spiralia</taxon>
        <taxon>Lophotrochozoa</taxon>
        <taxon>Annelida</taxon>
        <taxon>Polychaeta</taxon>
        <taxon>Sedentaria</taxon>
        <taxon>Scolecida</taxon>
        <taxon>Capitellidae</taxon>
        <taxon>Capitella</taxon>
    </lineage>
</organism>
<dbReference type="PANTHER" id="PTHR46361:SF3">
    <property type="entry name" value="ELECTRON CARRIER_ PROTEIN DISULFIDE OXIDOREDUCTASE"/>
    <property type="match status" value="1"/>
</dbReference>
<dbReference type="HOGENOM" id="CLU_1316733_0_0_1"/>
<gene>
    <name evidence="2" type="ORF">CAPTEDRAFT_216457</name>
</gene>
<dbReference type="PANTHER" id="PTHR46361">
    <property type="entry name" value="ELECTRON CARRIER/ PROTEIN DISULFIDE OXIDOREDUCTASE"/>
    <property type="match status" value="1"/>
</dbReference>
<dbReference type="Proteomes" id="UP000014760">
    <property type="component" value="Unassembled WGS sequence"/>
</dbReference>
<sequence>MTDICDSLVSRLRSALCDIYNALTIHGLITSELPSSVLSIQLFWKTTAYNIGGHVFSLDEIEHGILRGNRPHPASKTAPFGNADPRLKFILKEVDPRIHFALVCGAKVPLSLLLYKHLNLIVLSVLVAMATSCPAIQVYTEENIEQALQGATSAFCSEEVKCYTMQKEIHVSKIFQWYRIDFGGNDVEAIRWTLPFLAADKRKDLKSLLHTLEERGMVDISYRKYDWNLNKI</sequence>
<dbReference type="Pfam" id="PF04784">
    <property type="entry name" value="DUF547"/>
    <property type="match status" value="1"/>
</dbReference>
<dbReference type="EMBL" id="AMQN01000356">
    <property type="status" value="NOT_ANNOTATED_CDS"/>
    <property type="molecule type" value="Genomic_DNA"/>
</dbReference>